<keyword evidence="1" id="KW-0051">Antiviral defense</keyword>
<dbReference type="EMBL" id="PFNM01000027">
    <property type="protein sequence ID" value="PIZ44975.1"/>
    <property type="molecule type" value="Genomic_DNA"/>
</dbReference>
<evidence type="ECO:0008006" key="5">
    <source>
        <dbReference type="Google" id="ProtNLM"/>
    </source>
</evidence>
<feature type="compositionally biased region" description="Polar residues" evidence="2">
    <location>
        <begin position="298"/>
        <end position="308"/>
    </location>
</feature>
<gene>
    <name evidence="3" type="ORF">COY31_01345</name>
</gene>
<dbReference type="GO" id="GO:0016779">
    <property type="term" value="F:nucleotidyltransferase activity"/>
    <property type="evidence" value="ECO:0007669"/>
    <property type="project" value="InterPro"/>
</dbReference>
<proteinExistence type="predicted"/>
<evidence type="ECO:0000256" key="1">
    <source>
        <dbReference type="ARBA" id="ARBA00023118"/>
    </source>
</evidence>
<dbReference type="GO" id="GO:0051607">
    <property type="term" value="P:defense response to virus"/>
    <property type="evidence" value="ECO:0007669"/>
    <property type="project" value="UniProtKB-KW"/>
</dbReference>
<dbReference type="SUPFAM" id="SSF81301">
    <property type="entry name" value="Nucleotidyltransferase"/>
    <property type="match status" value="1"/>
</dbReference>
<dbReference type="Pfam" id="PF18144">
    <property type="entry name" value="SMODS"/>
    <property type="match status" value="1"/>
</dbReference>
<evidence type="ECO:0000313" key="4">
    <source>
        <dbReference type="Proteomes" id="UP000230553"/>
    </source>
</evidence>
<dbReference type="AlphaFoldDB" id="A0A2M7TG54"/>
<evidence type="ECO:0000256" key="2">
    <source>
        <dbReference type="SAM" id="MobiDB-lite"/>
    </source>
</evidence>
<accession>A0A2M7TG54</accession>
<organism evidence="3 4">
    <name type="scientific">Candidatus Wolfebacteria bacterium CG_4_10_14_0_2_um_filter_39_18</name>
    <dbReference type="NCBI Taxonomy" id="1975061"/>
    <lineage>
        <taxon>Bacteria</taxon>
        <taxon>Candidatus Wolfeibacteriota</taxon>
    </lineage>
</organism>
<reference evidence="4" key="1">
    <citation type="submission" date="2017-09" db="EMBL/GenBank/DDBJ databases">
        <title>Depth-based differentiation of microbial function through sediment-hosted aquifers and enrichment of novel symbionts in the deep terrestrial subsurface.</title>
        <authorList>
            <person name="Probst A.J."/>
            <person name="Ladd B."/>
            <person name="Jarett J.K."/>
            <person name="Geller-Mcgrath D.E."/>
            <person name="Sieber C.M.K."/>
            <person name="Emerson J.B."/>
            <person name="Anantharaman K."/>
            <person name="Thomas B.C."/>
            <person name="Malmstrom R."/>
            <person name="Stieglmeier M."/>
            <person name="Klingl A."/>
            <person name="Woyke T."/>
            <person name="Ryan C.M."/>
            <person name="Banfield J.F."/>
        </authorList>
    </citation>
    <scope>NUCLEOTIDE SEQUENCE [LARGE SCALE GENOMIC DNA]</scope>
</reference>
<dbReference type="InterPro" id="IPR043519">
    <property type="entry name" value="NT_sf"/>
</dbReference>
<feature type="region of interest" description="Disordered" evidence="2">
    <location>
        <begin position="294"/>
        <end position="320"/>
    </location>
</feature>
<dbReference type="CDD" id="cd05400">
    <property type="entry name" value="NT_2-5OAS_ClassI-CCAase"/>
    <property type="match status" value="1"/>
</dbReference>
<protein>
    <recommendedName>
        <fullName evidence="5">Nucleotidyltransferase</fullName>
    </recommendedName>
</protein>
<name>A0A2M7TG54_9BACT</name>
<comment type="caution">
    <text evidence="3">The sequence shown here is derived from an EMBL/GenBank/DDBJ whole genome shotgun (WGS) entry which is preliminary data.</text>
</comment>
<dbReference type="Proteomes" id="UP000230553">
    <property type="component" value="Unassembled WGS sequence"/>
</dbReference>
<evidence type="ECO:0000313" key="3">
    <source>
        <dbReference type="EMBL" id="PIZ44975.1"/>
    </source>
</evidence>
<dbReference type="Gene3D" id="3.30.460.10">
    <property type="entry name" value="Beta Polymerase, domain 2"/>
    <property type="match status" value="1"/>
</dbReference>
<sequence length="320" mass="36562">MTTEEFFKELAGKLELTKSESDQISRKHNILREKLREKLSVEDDFLTGSYARNTMIRPNGDDKFDVDFFLAFSKKDYGESELPDLLSMVKNALEQIKNGDTDIEEIQEQKRSIGVIYKDNFQIDVVPAVQIEKDKRYKIFDKNTLQAIESNPKLHGSNLTSANETSESGGIKRLVPIIKLLKFWKREKCDYVKSFHLEMLAVEILGGEEISSYSQGLVKFFANATQNLQSAGMKDPANQNNIIDEYLDSDGTRTKLLGLVNEEKEVAERAVKLEKEGNDDEAVKEWKKIIESSDDNKNSNYDYRSNGPTIIRNPSKPWAQ</sequence>
<dbReference type="InterPro" id="IPR006116">
    <property type="entry name" value="NT_2-5OAS_ClassI-CCAase"/>
</dbReference>